<evidence type="ECO:0000313" key="1">
    <source>
        <dbReference type="EMBL" id="GMN31784.1"/>
    </source>
</evidence>
<evidence type="ECO:0000313" key="2">
    <source>
        <dbReference type="Proteomes" id="UP001187192"/>
    </source>
</evidence>
<proteinExistence type="predicted"/>
<dbReference type="Proteomes" id="UP001187192">
    <property type="component" value="Unassembled WGS sequence"/>
</dbReference>
<dbReference type="EMBL" id="BTGU01008667">
    <property type="protein sequence ID" value="GMN31784.1"/>
    <property type="molecule type" value="Genomic_DNA"/>
</dbReference>
<name>A0AA87Z7R7_FICCA</name>
<reference evidence="1" key="1">
    <citation type="submission" date="2023-07" db="EMBL/GenBank/DDBJ databases">
        <title>draft genome sequence of fig (Ficus carica).</title>
        <authorList>
            <person name="Takahashi T."/>
            <person name="Nishimura K."/>
        </authorList>
    </citation>
    <scope>NUCLEOTIDE SEQUENCE</scope>
</reference>
<dbReference type="AlphaFoldDB" id="A0AA87Z7R7"/>
<sequence length="299" mass="33142">MRSFVSLPDQRRGTTTAFRFTKTKGAGGSRNDEYMKSFLLVIMAQGFILYDDLARGPRQYKLSCLSEWIESTRKVPHLSSFCLLEDKGAMLSTKSWACASISKSVVILLSVEEYACPVLPSFKKVGWQVESGRKYSISLGPFPSVSVLSSPSLPSLNKKSQEVSQSVLNKGISQYGTQDAEVHRSLSKSLRDTRVDGNPVVPNVDNPEPVTLYHGASRKLRAAIAASIRILMNQHHFPLPQNWTYEQLADEIIGQPVDLVHLLDIFQDLTTFGFASQPFHQLLDFLHTVDQPAAVVLGG</sequence>
<organism evidence="1 2">
    <name type="scientific">Ficus carica</name>
    <name type="common">Common fig</name>
    <dbReference type="NCBI Taxonomy" id="3494"/>
    <lineage>
        <taxon>Eukaryota</taxon>
        <taxon>Viridiplantae</taxon>
        <taxon>Streptophyta</taxon>
        <taxon>Embryophyta</taxon>
        <taxon>Tracheophyta</taxon>
        <taxon>Spermatophyta</taxon>
        <taxon>Magnoliopsida</taxon>
        <taxon>eudicotyledons</taxon>
        <taxon>Gunneridae</taxon>
        <taxon>Pentapetalae</taxon>
        <taxon>rosids</taxon>
        <taxon>fabids</taxon>
        <taxon>Rosales</taxon>
        <taxon>Moraceae</taxon>
        <taxon>Ficeae</taxon>
        <taxon>Ficus</taxon>
    </lineage>
</organism>
<protein>
    <submittedName>
        <fullName evidence="1">Uncharacterized protein</fullName>
    </submittedName>
</protein>
<gene>
    <name evidence="1" type="ORF">TIFTF001_050754</name>
</gene>
<keyword evidence="2" id="KW-1185">Reference proteome</keyword>
<comment type="caution">
    <text evidence="1">The sequence shown here is derived from an EMBL/GenBank/DDBJ whole genome shotgun (WGS) entry which is preliminary data.</text>
</comment>
<accession>A0AA87Z7R7</accession>